<keyword evidence="3" id="KW-0862">Zinc</keyword>
<proteinExistence type="predicted"/>
<evidence type="ECO:0000256" key="2">
    <source>
        <dbReference type="ARBA" id="ARBA00022771"/>
    </source>
</evidence>
<keyword evidence="12" id="KW-1185">Reference proteome</keyword>
<feature type="region of interest" description="Disordered" evidence="9">
    <location>
        <begin position="358"/>
        <end position="377"/>
    </location>
</feature>
<evidence type="ECO:0000256" key="5">
    <source>
        <dbReference type="ARBA" id="ARBA00023125"/>
    </source>
</evidence>
<name>A0A8T0NPT1_PANVG</name>
<dbReference type="PANTHER" id="PTHR31089:SF22">
    <property type="entry name" value="CYCLIC DOF FACTOR 4"/>
    <property type="match status" value="1"/>
</dbReference>
<dbReference type="AlphaFoldDB" id="A0A8T0NPT1"/>
<reference evidence="11" key="1">
    <citation type="submission" date="2020-05" db="EMBL/GenBank/DDBJ databases">
        <title>WGS assembly of Panicum virgatum.</title>
        <authorList>
            <person name="Lovell J.T."/>
            <person name="Jenkins J."/>
            <person name="Shu S."/>
            <person name="Juenger T.E."/>
            <person name="Schmutz J."/>
        </authorList>
    </citation>
    <scope>NUCLEOTIDE SEQUENCE</scope>
    <source>
        <strain evidence="11">AP13</strain>
    </source>
</reference>
<dbReference type="Proteomes" id="UP000823388">
    <property type="component" value="Chromosome 9K"/>
</dbReference>
<dbReference type="PROSITE" id="PS01361">
    <property type="entry name" value="ZF_DOF_1"/>
    <property type="match status" value="1"/>
</dbReference>
<keyword evidence="4" id="KW-0805">Transcription regulation</keyword>
<dbReference type="EMBL" id="CM029053">
    <property type="protein sequence ID" value="KAG2551273.1"/>
    <property type="molecule type" value="Genomic_DNA"/>
</dbReference>
<comment type="caution">
    <text evidence="11">The sequence shown here is derived from an EMBL/GenBank/DDBJ whole genome shotgun (WGS) entry which is preliminary data.</text>
</comment>
<dbReference type="GO" id="GO:0008270">
    <property type="term" value="F:zinc ion binding"/>
    <property type="evidence" value="ECO:0007669"/>
    <property type="project" value="UniProtKB-KW"/>
</dbReference>
<protein>
    <recommendedName>
        <fullName evidence="10">Dof-type domain-containing protein</fullName>
    </recommendedName>
</protein>
<evidence type="ECO:0000256" key="4">
    <source>
        <dbReference type="ARBA" id="ARBA00023015"/>
    </source>
</evidence>
<dbReference type="GO" id="GO:0003700">
    <property type="term" value="F:DNA-binding transcription factor activity"/>
    <property type="evidence" value="ECO:0007669"/>
    <property type="project" value="InterPro"/>
</dbReference>
<dbReference type="PANTHER" id="PTHR31089">
    <property type="entry name" value="CYCLIC DOF FACTOR 2"/>
    <property type="match status" value="1"/>
</dbReference>
<feature type="region of interest" description="Disordered" evidence="9">
    <location>
        <begin position="1"/>
        <end position="81"/>
    </location>
</feature>
<feature type="compositionally biased region" description="Low complexity" evidence="9">
    <location>
        <begin position="365"/>
        <end position="377"/>
    </location>
</feature>
<evidence type="ECO:0000256" key="3">
    <source>
        <dbReference type="ARBA" id="ARBA00022833"/>
    </source>
</evidence>
<comment type="subcellular location">
    <subcellularLocation>
        <location evidence="8">Nucleus</location>
    </subcellularLocation>
</comment>
<dbReference type="InterPro" id="IPR003851">
    <property type="entry name" value="Znf_Dof"/>
</dbReference>
<evidence type="ECO:0000256" key="1">
    <source>
        <dbReference type="ARBA" id="ARBA00022723"/>
    </source>
</evidence>
<feature type="compositionally biased region" description="Low complexity" evidence="9">
    <location>
        <begin position="72"/>
        <end position="81"/>
    </location>
</feature>
<evidence type="ECO:0000256" key="8">
    <source>
        <dbReference type="PROSITE-ProRule" id="PRU00071"/>
    </source>
</evidence>
<gene>
    <name evidence="11" type="ORF">PVAP13_9KG387700</name>
</gene>
<keyword evidence="1" id="KW-0479">Metal-binding</keyword>
<sequence>MLDATSRRRKQTTKEDLFSTMPQHGSRIIPADHGGAGRGGGKEAHRNKQHHHQLPGAPPMAPHPGIMPTDQASMSAGDGSSSCSPWVKPGCMMELARLDKIPPPESGLPCPRCRSADTKFCYYNNYSLSQPRHFCRACRRYWTHGGALRDFPFSTSAARRNSKPAASNKHHEPPSMVASCCASGTGGGAASPSSSSGTSAAAPGGGGRAAAAAAMAVTHAQPLEQLASLAVGAESHRTVASRLWLPGHRSSQQDHPLGYCRQLGNITGAATTAIRLEVERQWYPPPQRQPLSFLGYINAAVAAPPTPAAGLLGASDAGVTTEAGSFAGGQMQAAMIICRVPGSAALTTEPAAASEMMAGNPPLPSTETTTGTLTTTSSPGEFLVESGLSPYFLGSGGSWACSYGSCSAGNDGGGGGSTSCTAAPGTSVWPDPSGLTSSSSGTIL</sequence>
<keyword evidence="2 8" id="KW-0863">Zinc-finger</keyword>
<feature type="domain" description="Dof-type" evidence="10">
    <location>
        <begin position="108"/>
        <end position="162"/>
    </location>
</feature>
<dbReference type="Pfam" id="PF02701">
    <property type="entry name" value="Zn_ribbon_Dof"/>
    <property type="match status" value="1"/>
</dbReference>
<organism evidence="11 12">
    <name type="scientific">Panicum virgatum</name>
    <name type="common">Blackwell switchgrass</name>
    <dbReference type="NCBI Taxonomy" id="38727"/>
    <lineage>
        <taxon>Eukaryota</taxon>
        <taxon>Viridiplantae</taxon>
        <taxon>Streptophyta</taxon>
        <taxon>Embryophyta</taxon>
        <taxon>Tracheophyta</taxon>
        <taxon>Spermatophyta</taxon>
        <taxon>Magnoliopsida</taxon>
        <taxon>Liliopsida</taxon>
        <taxon>Poales</taxon>
        <taxon>Poaceae</taxon>
        <taxon>PACMAD clade</taxon>
        <taxon>Panicoideae</taxon>
        <taxon>Panicodae</taxon>
        <taxon>Paniceae</taxon>
        <taxon>Panicinae</taxon>
        <taxon>Panicum</taxon>
        <taxon>Panicum sect. Hiantes</taxon>
    </lineage>
</organism>
<evidence type="ECO:0000313" key="11">
    <source>
        <dbReference type="EMBL" id="KAG2551273.1"/>
    </source>
</evidence>
<keyword evidence="7 8" id="KW-0539">Nucleus</keyword>
<evidence type="ECO:0000259" key="10">
    <source>
        <dbReference type="PROSITE" id="PS50884"/>
    </source>
</evidence>
<accession>A0A8T0NPT1</accession>
<dbReference type="InterPro" id="IPR045174">
    <property type="entry name" value="Dof"/>
</dbReference>
<evidence type="ECO:0000256" key="9">
    <source>
        <dbReference type="SAM" id="MobiDB-lite"/>
    </source>
</evidence>
<dbReference type="PROSITE" id="PS50884">
    <property type="entry name" value="ZF_DOF_2"/>
    <property type="match status" value="1"/>
</dbReference>
<keyword evidence="6" id="KW-0804">Transcription</keyword>
<evidence type="ECO:0000313" key="12">
    <source>
        <dbReference type="Proteomes" id="UP000823388"/>
    </source>
</evidence>
<dbReference type="GO" id="GO:0005634">
    <property type="term" value="C:nucleus"/>
    <property type="evidence" value="ECO:0007669"/>
    <property type="project" value="UniProtKB-SubCell"/>
</dbReference>
<evidence type="ECO:0000256" key="6">
    <source>
        <dbReference type="ARBA" id="ARBA00023163"/>
    </source>
</evidence>
<dbReference type="GO" id="GO:0003677">
    <property type="term" value="F:DNA binding"/>
    <property type="evidence" value="ECO:0007669"/>
    <property type="project" value="UniProtKB-UniRule"/>
</dbReference>
<evidence type="ECO:0000256" key="7">
    <source>
        <dbReference type="ARBA" id="ARBA00023242"/>
    </source>
</evidence>
<keyword evidence="5 8" id="KW-0238">DNA-binding</keyword>